<gene>
    <name evidence="3" type="ORF">cubi_02105</name>
</gene>
<dbReference type="SUPFAM" id="SSF100895">
    <property type="entry name" value="Kazal-type serine protease inhibitors"/>
    <property type="match status" value="1"/>
</dbReference>
<dbReference type="RefSeq" id="XP_028876591.1">
    <property type="nucleotide sequence ID" value="XM_029019117.1"/>
</dbReference>
<feature type="chain" id="PRO_5012204683" description="Kazal-like domain-containing protein" evidence="1">
    <location>
        <begin position="16"/>
        <end position="651"/>
    </location>
</feature>
<dbReference type="EMBL" id="LRBP01000001">
    <property type="protein sequence ID" value="OII75584.1"/>
    <property type="molecule type" value="Genomic_DNA"/>
</dbReference>
<dbReference type="InterPro" id="IPR002350">
    <property type="entry name" value="Kazal_dom"/>
</dbReference>
<dbReference type="SMART" id="SM00280">
    <property type="entry name" value="KAZAL"/>
    <property type="match status" value="1"/>
</dbReference>
<dbReference type="AlphaFoldDB" id="A0A1J4MN38"/>
<dbReference type="VEuPathDB" id="CryptoDB:cubi_02105"/>
<evidence type="ECO:0000256" key="1">
    <source>
        <dbReference type="SAM" id="SignalP"/>
    </source>
</evidence>
<dbReference type="PROSITE" id="PS51465">
    <property type="entry name" value="KAZAL_2"/>
    <property type="match status" value="1"/>
</dbReference>
<organism evidence="3 4">
    <name type="scientific">Cryptosporidium ubiquitum</name>
    <dbReference type="NCBI Taxonomy" id="857276"/>
    <lineage>
        <taxon>Eukaryota</taxon>
        <taxon>Sar</taxon>
        <taxon>Alveolata</taxon>
        <taxon>Apicomplexa</taxon>
        <taxon>Conoidasida</taxon>
        <taxon>Coccidia</taxon>
        <taxon>Eucoccidiorida</taxon>
        <taxon>Eimeriorina</taxon>
        <taxon>Cryptosporidiidae</taxon>
        <taxon>Cryptosporidium</taxon>
    </lineage>
</organism>
<protein>
    <recommendedName>
        <fullName evidence="2">Kazal-like domain-containing protein</fullName>
    </recommendedName>
</protein>
<dbReference type="Gene3D" id="3.30.60.30">
    <property type="match status" value="1"/>
</dbReference>
<evidence type="ECO:0000313" key="4">
    <source>
        <dbReference type="Proteomes" id="UP000186176"/>
    </source>
</evidence>
<sequence length="651" mass="73285">MKFLLSIFLPISGLAVRGEQIIRCNSNLMNLCGSDMVIYKSECDFLASKAKFSDLTILDLSDCISSNYKVINSSSNLNITNGASHLNSRLLRGSGMLKRDSEVNSDMIVSVKNETQENLVELVDKKVDNSDKNSTLEYESSSDNENIQDLRLAGGVYSDEIDREKSFYMGSHDSVYKGINKYNVNMINVIVENFDISSFVLSDGKYNLSRLSLLVLKTIIKILENQKSKMLNYLNQLNNVQIDNNNDKNLTSPDSGYNGLEEIQNSYTHKADNFSVIDQRMHNSLNVTFRFVNFNNTDNYLNSLMLVDFALQTLGKMSINNLKDIYNSTLKNDLNNSTNIGNINGDKKKTMNRLLLPLEEESTFEELNSSNGTNNYLDEADNCELNISSNKETPAIPNFHCIFPKNSTDNFKMASNYILNLTELTLKDTFDNKFGNSLTLFPHSIFNPTMNTTNPLETSTRALLSNQSKEIENRVDLVLDFFDLLFSPLNITNDDLKDLEIGEIFVNFDLNFLKDESINSTLTNMDDTGVLEALDEIFELGSIINNFTLSEQKSNSTANSTSLNPLRIASEATPKIKANSTVEELFREFPPAFDRVRGEGCIVKCDDQVDLHCGNNGVTYKNLCEFRNAQCTNKNLIFVNFGKCLPLIIRG</sequence>
<accession>A0A1J4MN38</accession>
<dbReference type="OrthoDB" id="126772at2759"/>
<name>A0A1J4MN38_9CRYT</name>
<proteinExistence type="predicted"/>
<dbReference type="InterPro" id="IPR036058">
    <property type="entry name" value="Kazal_dom_sf"/>
</dbReference>
<keyword evidence="1" id="KW-0732">Signal</keyword>
<evidence type="ECO:0000313" key="3">
    <source>
        <dbReference type="EMBL" id="OII75584.1"/>
    </source>
</evidence>
<evidence type="ECO:0000259" key="2">
    <source>
        <dbReference type="PROSITE" id="PS51465"/>
    </source>
</evidence>
<keyword evidence="4" id="KW-1185">Reference proteome</keyword>
<dbReference type="Pfam" id="PF07648">
    <property type="entry name" value="Kazal_2"/>
    <property type="match status" value="2"/>
</dbReference>
<comment type="caution">
    <text evidence="3">The sequence shown here is derived from an EMBL/GenBank/DDBJ whole genome shotgun (WGS) entry which is preliminary data.</text>
</comment>
<dbReference type="CDD" id="cd00104">
    <property type="entry name" value="KAZAL_FS"/>
    <property type="match status" value="1"/>
</dbReference>
<feature type="signal peptide" evidence="1">
    <location>
        <begin position="1"/>
        <end position="15"/>
    </location>
</feature>
<feature type="domain" description="Kazal-like" evidence="2">
    <location>
        <begin position="595"/>
        <end position="646"/>
    </location>
</feature>
<reference evidence="3 4" key="1">
    <citation type="submission" date="2016-10" db="EMBL/GenBank/DDBJ databases">
        <title>Reductive evolution of mitochondrial metabolism and differential evolution of invasion-related proteins in Cryptosporidium.</title>
        <authorList>
            <person name="Liu S."/>
            <person name="Roellig D.M."/>
            <person name="Guo Y."/>
            <person name="Li N."/>
            <person name="Frace M.A."/>
            <person name="Tang K."/>
            <person name="Zhang L."/>
            <person name="Feng Y."/>
            <person name="Xiao L."/>
        </authorList>
    </citation>
    <scope>NUCLEOTIDE SEQUENCE [LARGE SCALE GENOMIC DNA]</scope>
    <source>
        <strain evidence="3">39726</strain>
    </source>
</reference>
<dbReference type="Proteomes" id="UP000186176">
    <property type="component" value="Unassembled WGS sequence"/>
</dbReference>
<dbReference type="GeneID" id="39978896"/>